<keyword evidence="1" id="KW-0547">Nucleotide-binding</keyword>
<keyword evidence="4" id="KW-1185">Reference proteome</keyword>
<evidence type="ECO:0000256" key="1">
    <source>
        <dbReference type="PROSITE-ProRule" id="PRU00409"/>
    </source>
</evidence>
<accession>A0A073K8G8</accession>
<dbReference type="OrthoDB" id="20966at2"/>
<evidence type="ECO:0000313" key="3">
    <source>
        <dbReference type="EMBL" id="KEK18553.1"/>
    </source>
</evidence>
<dbReference type="Pfam" id="PF02786">
    <property type="entry name" value="CPSase_L_D2"/>
    <property type="match status" value="1"/>
</dbReference>
<dbReference type="InterPro" id="IPR053269">
    <property type="entry name" value="Asp-Met_ligase"/>
</dbReference>
<dbReference type="GO" id="GO:0005524">
    <property type="term" value="F:ATP binding"/>
    <property type="evidence" value="ECO:0007669"/>
    <property type="project" value="UniProtKB-UniRule"/>
</dbReference>
<organism evidence="3 4">
    <name type="scientific">Bacillus manliponensis</name>
    <dbReference type="NCBI Taxonomy" id="574376"/>
    <lineage>
        <taxon>Bacteria</taxon>
        <taxon>Bacillati</taxon>
        <taxon>Bacillota</taxon>
        <taxon>Bacilli</taxon>
        <taxon>Bacillales</taxon>
        <taxon>Bacillaceae</taxon>
        <taxon>Bacillus</taxon>
        <taxon>Bacillus cereus group</taxon>
    </lineage>
</organism>
<comment type="caution">
    <text evidence="3">The sequence shown here is derived from an EMBL/GenBank/DDBJ whole genome shotgun (WGS) entry which is preliminary data.</text>
</comment>
<sequence>MAFYDELKKCISREDENFIWLGNVEVEQHWGKEDVITLPGSNISKSQPLVNKIGEMGLFLAGQNDIVCLKDTVDEDYAQYIEEIRGFIPEVLNFHVDNPDINISETILWNKESTNLLQKMNVENKYSLLPYGTSQLEEEISIRTSIPLTTPKANVCQEVNSKLYSWELSEKFELRQVTGTVSRSLDELEGNYKKIRKQLGEKPLVLKDSMGVSGKGMVLIDSENKFNSIMNLLRRSSKKKGHTNIEMLLESWIEKERDLNYQFLIDRKGNVTFTSVREALVYKGVHLGHKLPVNLTSEQEAELERAYKVIGKQLAESGYYGVVGVDAMIDRKGLLYPCVEINARFNMATYQNEIVESFFEPETFFTAIPLEITLKELVPFNKIKKELNSILYTKEKGYGVIINGFSTLNLGINKKGRLYTIILGRSMQHCEEMTKKLKEFLSDFSVER</sequence>
<name>A0A073K8G8_9BACI</name>
<dbReference type="Gene3D" id="3.30.470.20">
    <property type="entry name" value="ATP-grasp fold, B domain"/>
    <property type="match status" value="1"/>
</dbReference>
<evidence type="ECO:0000313" key="4">
    <source>
        <dbReference type="Proteomes" id="UP000027822"/>
    </source>
</evidence>
<dbReference type="Proteomes" id="UP000027822">
    <property type="component" value="Unassembled WGS sequence"/>
</dbReference>
<evidence type="ECO:0000259" key="2">
    <source>
        <dbReference type="PROSITE" id="PS50975"/>
    </source>
</evidence>
<dbReference type="SUPFAM" id="SSF56059">
    <property type="entry name" value="Glutathione synthetase ATP-binding domain-like"/>
    <property type="match status" value="1"/>
</dbReference>
<dbReference type="PANTHER" id="PTHR37018">
    <property type="entry name" value="CULTURE SPECIFIC PROTEIN, PUTATIVE (AFU_ORTHOLOGUE AFUA_2G00130)-RELATED"/>
    <property type="match status" value="1"/>
</dbReference>
<gene>
    <name evidence="3" type="ORF">BAMA_04610</name>
</gene>
<dbReference type="eggNOG" id="COG0439">
    <property type="taxonomic scope" value="Bacteria"/>
</dbReference>
<proteinExistence type="predicted"/>
<reference evidence="3 4" key="1">
    <citation type="submission" date="2014-06" db="EMBL/GenBank/DDBJ databases">
        <title>Draft genome sequence of Bacillus manliponensis JCM 15802 (MCCC 1A00708).</title>
        <authorList>
            <person name="Lai Q."/>
            <person name="Liu Y."/>
            <person name="Shao Z."/>
        </authorList>
    </citation>
    <scope>NUCLEOTIDE SEQUENCE [LARGE SCALE GENOMIC DNA]</scope>
    <source>
        <strain evidence="3 4">JCM 15802</strain>
    </source>
</reference>
<dbReference type="AlphaFoldDB" id="A0A073K8G8"/>
<dbReference type="InterPro" id="IPR011761">
    <property type="entry name" value="ATP-grasp"/>
</dbReference>
<dbReference type="RefSeq" id="WP_034640584.1">
    <property type="nucleotide sequence ID" value="NZ_CBCSJC010000014.1"/>
</dbReference>
<protein>
    <recommendedName>
        <fullName evidence="2">ATP-grasp domain-containing protein</fullName>
    </recommendedName>
</protein>
<dbReference type="EMBL" id="JOTN01000013">
    <property type="protein sequence ID" value="KEK18553.1"/>
    <property type="molecule type" value="Genomic_DNA"/>
</dbReference>
<dbReference type="PANTHER" id="PTHR37018:SF1">
    <property type="entry name" value="CULTURE SPECIFIC PROTEIN, PUTATIVE (AFU_ORTHOLOGUE AFUA_2G00130)-RELATED"/>
    <property type="match status" value="1"/>
</dbReference>
<dbReference type="STRING" id="574376.BAMA_04610"/>
<dbReference type="GO" id="GO:0046872">
    <property type="term" value="F:metal ion binding"/>
    <property type="evidence" value="ECO:0007669"/>
    <property type="project" value="InterPro"/>
</dbReference>
<dbReference type="PROSITE" id="PS50975">
    <property type="entry name" value="ATP_GRASP"/>
    <property type="match status" value="1"/>
</dbReference>
<keyword evidence="1" id="KW-0067">ATP-binding</keyword>
<dbReference type="InterPro" id="IPR005479">
    <property type="entry name" value="CPAse_ATP-bd"/>
</dbReference>
<feature type="domain" description="ATP-grasp" evidence="2">
    <location>
        <begin position="166"/>
        <end position="369"/>
    </location>
</feature>